<evidence type="ECO:0000313" key="3">
    <source>
        <dbReference type="Proteomes" id="UP001286313"/>
    </source>
</evidence>
<evidence type="ECO:0000313" key="2">
    <source>
        <dbReference type="EMBL" id="KAK3868483.1"/>
    </source>
</evidence>
<sequence>MVMVVFLQASLSKGMNESKIKGITTINITNLQCCTATSLASVFLRSNTTDWCVRVNLANSHSLVVKGGIGDAVSCCDKTQMCSVTTSPHSLNQGVWKSLLALLNKLEDLSQQMTLGVEQLPHVCVSVGVELSVNCSEVASGGMAFINEPNTTTFFHLNPSSSWIQIVMELTSCINSHSNNLYRGNRYLDVQDLQGHDTQEWLEVHFTHQYNQSSNKHSYQLSIPAINKHHNISTSVTCRSFVRYRIRMKNISVWDEKCHCTRNWQDKTQTLEKNSSILIEANDGEVKDWANNTHTLFKNNSSLWYERCGWSDDNQTLDHTHSLLHTLSCPTHFPLRISTVAVWISVVLAVFSLYLVITMYL</sequence>
<proteinExistence type="predicted"/>
<comment type="caution">
    <text evidence="2">The sequence shown here is derived from an EMBL/GenBank/DDBJ whole genome shotgun (WGS) entry which is preliminary data.</text>
</comment>
<reference evidence="2" key="1">
    <citation type="submission" date="2023-10" db="EMBL/GenBank/DDBJ databases">
        <title>Genome assemblies of two species of porcelain crab, Petrolisthes cinctipes and Petrolisthes manimaculis (Anomura: Porcellanidae).</title>
        <authorList>
            <person name="Angst P."/>
        </authorList>
    </citation>
    <scope>NUCLEOTIDE SEQUENCE</scope>
    <source>
        <strain evidence="2">PB745_01</strain>
        <tissue evidence="2">Gill</tissue>
    </source>
</reference>
<dbReference type="EMBL" id="JAWQEG010002999">
    <property type="protein sequence ID" value="KAK3868483.1"/>
    <property type="molecule type" value="Genomic_DNA"/>
</dbReference>
<name>A0AAE1F757_PETCI</name>
<gene>
    <name evidence="2" type="ORF">Pcinc_026125</name>
</gene>
<evidence type="ECO:0000256" key="1">
    <source>
        <dbReference type="SAM" id="Phobius"/>
    </source>
</evidence>
<dbReference type="AlphaFoldDB" id="A0AAE1F757"/>
<organism evidence="2 3">
    <name type="scientific">Petrolisthes cinctipes</name>
    <name type="common">Flat porcelain crab</name>
    <dbReference type="NCBI Taxonomy" id="88211"/>
    <lineage>
        <taxon>Eukaryota</taxon>
        <taxon>Metazoa</taxon>
        <taxon>Ecdysozoa</taxon>
        <taxon>Arthropoda</taxon>
        <taxon>Crustacea</taxon>
        <taxon>Multicrustacea</taxon>
        <taxon>Malacostraca</taxon>
        <taxon>Eumalacostraca</taxon>
        <taxon>Eucarida</taxon>
        <taxon>Decapoda</taxon>
        <taxon>Pleocyemata</taxon>
        <taxon>Anomura</taxon>
        <taxon>Galatheoidea</taxon>
        <taxon>Porcellanidae</taxon>
        <taxon>Petrolisthes</taxon>
    </lineage>
</organism>
<protein>
    <submittedName>
        <fullName evidence="2">Uncharacterized protein</fullName>
    </submittedName>
</protein>
<accession>A0AAE1F757</accession>
<dbReference type="Proteomes" id="UP001286313">
    <property type="component" value="Unassembled WGS sequence"/>
</dbReference>
<keyword evidence="3" id="KW-1185">Reference proteome</keyword>
<keyword evidence="1" id="KW-1133">Transmembrane helix</keyword>
<feature type="transmembrane region" description="Helical" evidence="1">
    <location>
        <begin position="340"/>
        <end position="360"/>
    </location>
</feature>
<keyword evidence="1" id="KW-0812">Transmembrane</keyword>
<keyword evidence="1" id="KW-0472">Membrane</keyword>